<feature type="domain" description="HTH LytTR-type" evidence="5">
    <location>
        <begin position="131"/>
        <end position="229"/>
    </location>
</feature>
<accession>A0A1D3TU44</accession>
<evidence type="ECO:0000256" key="3">
    <source>
        <dbReference type="PROSITE-ProRule" id="PRU00169"/>
    </source>
</evidence>
<dbReference type="PROSITE" id="PS50110">
    <property type="entry name" value="RESPONSE_REGULATORY"/>
    <property type="match status" value="1"/>
</dbReference>
<dbReference type="Gene3D" id="2.40.50.1020">
    <property type="entry name" value="LytTr DNA-binding domain"/>
    <property type="match status" value="1"/>
</dbReference>
<dbReference type="InterPro" id="IPR046947">
    <property type="entry name" value="LytR-like"/>
</dbReference>
<gene>
    <name evidence="6" type="ORF">SAMN05421730_10122</name>
</gene>
<dbReference type="InterPro" id="IPR001789">
    <property type="entry name" value="Sig_transdc_resp-reg_receiver"/>
</dbReference>
<dbReference type="EMBL" id="FMKA01000012">
    <property type="protein sequence ID" value="SCP97569.1"/>
    <property type="molecule type" value="Genomic_DNA"/>
</dbReference>
<dbReference type="PROSITE" id="PS50930">
    <property type="entry name" value="HTH_LYTTR"/>
    <property type="match status" value="1"/>
</dbReference>
<dbReference type="GO" id="GO:0003677">
    <property type="term" value="F:DNA binding"/>
    <property type="evidence" value="ECO:0007669"/>
    <property type="project" value="UniProtKB-KW"/>
</dbReference>
<evidence type="ECO:0000256" key="1">
    <source>
        <dbReference type="ARBA" id="ARBA00018672"/>
    </source>
</evidence>
<sequence length="235" mass="27544">MIHIAVVEDDRNYQEQIAEYLNRYQEEFSIEIETSVFEDGKKIVEHYRPYYDIILMDIEMPNMDGMKAAKKIREIDSEVMIIFITNMARYAIKGYEVKALDFVLKPINYFLFSLKMENAIKMLKRREAKSILLTTENSIKKVNTSDIYYIEVMRHDLYFHTIDGVIKQQGSLKEIEQVLAGEPFKRCNNCYLVNLRYVTGIMQNTVMVAGEPLQMSRPKKKEFMQAVADYIGGIK</sequence>
<comment type="function">
    <text evidence="2">May play the central regulatory role in sporulation. It may be an element of the effector pathway responsible for the activation of sporulation genes in response to nutritional stress. Spo0A may act in concert with spo0H (a sigma factor) to control the expression of some genes that are critical to the sporulation process.</text>
</comment>
<dbReference type="SUPFAM" id="SSF52172">
    <property type="entry name" value="CheY-like"/>
    <property type="match status" value="1"/>
</dbReference>
<evidence type="ECO:0000256" key="2">
    <source>
        <dbReference type="ARBA" id="ARBA00024867"/>
    </source>
</evidence>
<dbReference type="SMART" id="SM00850">
    <property type="entry name" value="LytTR"/>
    <property type="match status" value="1"/>
</dbReference>
<feature type="modified residue" description="4-aspartylphosphate" evidence="3">
    <location>
        <position position="57"/>
    </location>
</feature>
<dbReference type="PANTHER" id="PTHR37299:SF1">
    <property type="entry name" value="STAGE 0 SPORULATION PROTEIN A HOMOLOG"/>
    <property type="match status" value="1"/>
</dbReference>
<keyword evidence="3" id="KW-0597">Phosphoprotein</keyword>
<keyword evidence="6" id="KW-0238">DNA-binding</keyword>
<dbReference type="OrthoDB" id="9788600at2"/>
<dbReference type="Pfam" id="PF04397">
    <property type="entry name" value="LytTR"/>
    <property type="match status" value="1"/>
</dbReference>
<keyword evidence="7" id="KW-1185">Reference proteome</keyword>
<evidence type="ECO:0000259" key="4">
    <source>
        <dbReference type="PROSITE" id="PS50110"/>
    </source>
</evidence>
<dbReference type="PANTHER" id="PTHR37299">
    <property type="entry name" value="TRANSCRIPTIONAL REGULATOR-RELATED"/>
    <property type="match status" value="1"/>
</dbReference>
<dbReference type="AlphaFoldDB" id="A0A1D3TU44"/>
<feature type="domain" description="Response regulatory" evidence="4">
    <location>
        <begin position="3"/>
        <end position="120"/>
    </location>
</feature>
<dbReference type="InterPro" id="IPR007492">
    <property type="entry name" value="LytTR_DNA-bd_dom"/>
</dbReference>
<dbReference type="RefSeq" id="WP_091233836.1">
    <property type="nucleotide sequence ID" value="NZ_FMKA01000012.1"/>
</dbReference>
<dbReference type="Gene3D" id="3.40.50.2300">
    <property type="match status" value="1"/>
</dbReference>
<dbReference type="Proteomes" id="UP000199315">
    <property type="component" value="Unassembled WGS sequence"/>
</dbReference>
<evidence type="ECO:0000313" key="7">
    <source>
        <dbReference type="Proteomes" id="UP000199315"/>
    </source>
</evidence>
<protein>
    <recommendedName>
        <fullName evidence="1">Stage 0 sporulation protein A homolog</fullName>
    </recommendedName>
</protein>
<dbReference type="GO" id="GO:0000156">
    <property type="term" value="F:phosphorelay response regulator activity"/>
    <property type="evidence" value="ECO:0007669"/>
    <property type="project" value="InterPro"/>
</dbReference>
<dbReference type="Pfam" id="PF00072">
    <property type="entry name" value="Response_reg"/>
    <property type="match status" value="1"/>
</dbReference>
<evidence type="ECO:0000259" key="5">
    <source>
        <dbReference type="PROSITE" id="PS50930"/>
    </source>
</evidence>
<evidence type="ECO:0000313" key="6">
    <source>
        <dbReference type="EMBL" id="SCP97569.1"/>
    </source>
</evidence>
<dbReference type="SMART" id="SM00448">
    <property type="entry name" value="REC"/>
    <property type="match status" value="1"/>
</dbReference>
<proteinExistence type="predicted"/>
<dbReference type="InterPro" id="IPR011006">
    <property type="entry name" value="CheY-like_superfamily"/>
</dbReference>
<reference evidence="6 7" key="1">
    <citation type="submission" date="2016-09" db="EMBL/GenBank/DDBJ databases">
        <authorList>
            <person name="Capua I."/>
            <person name="De Benedictis P."/>
            <person name="Joannis T."/>
            <person name="Lombin L.H."/>
            <person name="Cattoli G."/>
        </authorList>
    </citation>
    <scope>NUCLEOTIDE SEQUENCE [LARGE SCALE GENOMIC DNA]</scope>
    <source>
        <strain evidence="6 7">GluBS11</strain>
    </source>
</reference>
<name>A0A1D3TU44_9FIRM</name>
<dbReference type="STRING" id="1619234.SAMN05421730_10122"/>
<organism evidence="6 7">
    <name type="scientific">Anaerobium acetethylicum</name>
    <dbReference type="NCBI Taxonomy" id="1619234"/>
    <lineage>
        <taxon>Bacteria</taxon>
        <taxon>Bacillati</taxon>
        <taxon>Bacillota</taxon>
        <taxon>Clostridia</taxon>
        <taxon>Lachnospirales</taxon>
        <taxon>Lachnospiraceae</taxon>
        <taxon>Anaerobium</taxon>
    </lineage>
</organism>